<dbReference type="AlphaFoldDB" id="A0A3M7RNE1"/>
<reference evidence="5 6" key="1">
    <citation type="journal article" date="2018" name="Sci. Rep.">
        <title>Genomic signatures of local adaptation to the degree of environmental predictability in rotifers.</title>
        <authorList>
            <person name="Franch-Gras L."/>
            <person name="Hahn C."/>
            <person name="Garcia-Roger E.M."/>
            <person name="Carmona M.J."/>
            <person name="Serra M."/>
            <person name="Gomez A."/>
        </authorList>
    </citation>
    <scope>NUCLEOTIDE SEQUENCE [LARGE SCALE GENOMIC DNA]</scope>
    <source>
        <strain evidence="5">HYR1</strain>
    </source>
</reference>
<dbReference type="Pfam" id="PF01476">
    <property type="entry name" value="LysM"/>
    <property type="match status" value="3"/>
</dbReference>
<feature type="domain" description="LysM" evidence="4">
    <location>
        <begin position="23"/>
        <end position="67"/>
    </location>
</feature>
<evidence type="ECO:0000259" key="4">
    <source>
        <dbReference type="PROSITE" id="PS51782"/>
    </source>
</evidence>
<keyword evidence="6" id="KW-1185">Reference proteome</keyword>
<keyword evidence="3" id="KW-0732">Signal</keyword>
<protein>
    <submittedName>
        <fullName evidence="5">Peptidoglycan-binding</fullName>
    </submittedName>
</protein>
<sequence length="186" mass="20323">MSLVVKFLILVISLSSLINCQCIYHTIQSGDTFNDLGKKYKVDPEAIVTANPSLNPYNLAIGQQVCIPTYATTTSTTTTLNAGAYDGFVPGCLNYQIRSGDNCASLASATSNNFYQLNPTINCENIFVGQWVCLPYTGNCGTRSYQVVSGDTCERIALKLGTTTDYLTRCNNINCSTLYINQVLKY</sequence>
<dbReference type="PROSITE" id="PS51782">
    <property type="entry name" value="LYSM"/>
    <property type="match status" value="2"/>
</dbReference>
<feature type="signal peptide" evidence="3">
    <location>
        <begin position="1"/>
        <end position="20"/>
    </location>
</feature>
<proteinExistence type="predicted"/>
<dbReference type="OrthoDB" id="5985073at2759"/>
<organism evidence="5 6">
    <name type="scientific">Brachionus plicatilis</name>
    <name type="common">Marine rotifer</name>
    <name type="synonym">Brachionus muelleri</name>
    <dbReference type="NCBI Taxonomy" id="10195"/>
    <lineage>
        <taxon>Eukaryota</taxon>
        <taxon>Metazoa</taxon>
        <taxon>Spiralia</taxon>
        <taxon>Gnathifera</taxon>
        <taxon>Rotifera</taxon>
        <taxon>Eurotatoria</taxon>
        <taxon>Monogononta</taxon>
        <taxon>Pseudotrocha</taxon>
        <taxon>Ploima</taxon>
        <taxon>Brachionidae</taxon>
        <taxon>Brachionus</taxon>
    </lineage>
</organism>
<name>A0A3M7RNE1_BRAPC</name>
<evidence type="ECO:0000256" key="3">
    <source>
        <dbReference type="SAM" id="SignalP"/>
    </source>
</evidence>
<evidence type="ECO:0000313" key="5">
    <source>
        <dbReference type="EMBL" id="RNA25061.1"/>
    </source>
</evidence>
<dbReference type="GO" id="GO:0008061">
    <property type="term" value="F:chitin binding"/>
    <property type="evidence" value="ECO:0007669"/>
    <property type="project" value="UniProtKB-KW"/>
</dbReference>
<evidence type="ECO:0000256" key="1">
    <source>
        <dbReference type="ARBA" id="ARBA00022669"/>
    </source>
</evidence>
<gene>
    <name evidence="5" type="ORF">BpHYR1_043458</name>
</gene>
<dbReference type="SUPFAM" id="SSF54106">
    <property type="entry name" value="LysM domain"/>
    <property type="match status" value="3"/>
</dbReference>
<dbReference type="InterPro" id="IPR052210">
    <property type="entry name" value="LysM1-like"/>
</dbReference>
<dbReference type="Gene3D" id="3.10.350.10">
    <property type="entry name" value="LysM domain"/>
    <property type="match status" value="3"/>
</dbReference>
<dbReference type="EMBL" id="REGN01002985">
    <property type="protein sequence ID" value="RNA25061.1"/>
    <property type="molecule type" value="Genomic_DNA"/>
</dbReference>
<dbReference type="CDD" id="cd00118">
    <property type="entry name" value="LysM"/>
    <property type="match status" value="3"/>
</dbReference>
<dbReference type="InterPro" id="IPR018392">
    <property type="entry name" value="LysM"/>
</dbReference>
<feature type="domain" description="LysM" evidence="4">
    <location>
        <begin position="143"/>
        <end position="186"/>
    </location>
</feature>
<keyword evidence="1" id="KW-0147">Chitin-binding</keyword>
<keyword evidence="2" id="KW-0843">Virulence</keyword>
<dbReference type="STRING" id="10195.A0A3M7RNE1"/>
<feature type="chain" id="PRO_5018188351" evidence="3">
    <location>
        <begin position="21"/>
        <end position="186"/>
    </location>
</feature>
<dbReference type="InterPro" id="IPR036779">
    <property type="entry name" value="LysM_dom_sf"/>
</dbReference>
<accession>A0A3M7RNE1</accession>
<dbReference type="PANTHER" id="PTHR34997:SF1">
    <property type="entry name" value="PEPTIDOGLYCAN-BINDING LYSIN DOMAIN"/>
    <property type="match status" value="1"/>
</dbReference>
<evidence type="ECO:0000256" key="2">
    <source>
        <dbReference type="ARBA" id="ARBA00023026"/>
    </source>
</evidence>
<comment type="caution">
    <text evidence="5">The sequence shown here is derived from an EMBL/GenBank/DDBJ whole genome shotgun (WGS) entry which is preliminary data.</text>
</comment>
<evidence type="ECO:0000313" key="6">
    <source>
        <dbReference type="Proteomes" id="UP000276133"/>
    </source>
</evidence>
<dbReference type="PANTHER" id="PTHR34997">
    <property type="entry name" value="AM15"/>
    <property type="match status" value="1"/>
</dbReference>
<dbReference type="Proteomes" id="UP000276133">
    <property type="component" value="Unassembled WGS sequence"/>
</dbReference>
<dbReference type="SMART" id="SM00257">
    <property type="entry name" value="LysM"/>
    <property type="match status" value="3"/>
</dbReference>